<proteinExistence type="predicted"/>
<accession>A0ABW7B9J6</accession>
<keyword evidence="2" id="KW-1185">Reference proteome</keyword>
<reference evidence="1 2" key="1">
    <citation type="submission" date="2024-10" db="EMBL/GenBank/DDBJ databases">
        <title>The Natural Products Discovery Center: Release of the First 8490 Sequenced Strains for Exploring Actinobacteria Biosynthetic Diversity.</title>
        <authorList>
            <person name="Kalkreuter E."/>
            <person name="Kautsar S.A."/>
            <person name="Yang D."/>
            <person name="Bader C.D."/>
            <person name="Teijaro C.N."/>
            <person name="Fluegel L."/>
            <person name="Davis C.M."/>
            <person name="Simpson J.R."/>
            <person name="Lauterbach L."/>
            <person name="Steele A.D."/>
            <person name="Gui C."/>
            <person name="Meng S."/>
            <person name="Li G."/>
            <person name="Viehrig K."/>
            <person name="Ye F."/>
            <person name="Su P."/>
            <person name="Kiefer A.F."/>
            <person name="Nichols A."/>
            <person name="Cepeda A.J."/>
            <person name="Yan W."/>
            <person name="Fan B."/>
            <person name="Jiang Y."/>
            <person name="Adhikari A."/>
            <person name="Zheng C.-J."/>
            <person name="Schuster L."/>
            <person name="Cowan T.M."/>
            <person name="Smanski M.J."/>
            <person name="Chevrette M.G."/>
            <person name="De Carvalho L.P.S."/>
            <person name="Shen B."/>
        </authorList>
    </citation>
    <scope>NUCLEOTIDE SEQUENCE [LARGE SCALE GENOMIC DNA]</scope>
    <source>
        <strain evidence="1 2">NPDC048320</strain>
    </source>
</reference>
<evidence type="ECO:0000313" key="2">
    <source>
        <dbReference type="Proteomes" id="UP001604267"/>
    </source>
</evidence>
<evidence type="ECO:0008006" key="3">
    <source>
        <dbReference type="Google" id="ProtNLM"/>
    </source>
</evidence>
<dbReference type="RefSeq" id="WP_392819880.1">
    <property type="nucleotide sequence ID" value="NZ_JBICYV010000013.1"/>
</dbReference>
<dbReference type="EMBL" id="JBICYV010000013">
    <property type="protein sequence ID" value="MFG3013858.1"/>
    <property type="molecule type" value="Genomic_DNA"/>
</dbReference>
<gene>
    <name evidence="1" type="ORF">ACGFZB_26185</name>
</gene>
<dbReference type="Proteomes" id="UP001604267">
    <property type="component" value="Unassembled WGS sequence"/>
</dbReference>
<organism evidence="1 2">
    <name type="scientific">Streptomyces cinerochromogenes</name>
    <dbReference type="NCBI Taxonomy" id="66422"/>
    <lineage>
        <taxon>Bacteria</taxon>
        <taxon>Bacillati</taxon>
        <taxon>Actinomycetota</taxon>
        <taxon>Actinomycetes</taxon>
        <taxon>Kitasatosporales</taxon>
        <taxon>Streptomycetaceae</taxon>
        <taxon>Streptomyces</taxon>
    </lineage>
</organism>
<evidence type="ECO:0000313" key="1">
    <source>
        <dbReference type="EMBL" id="MFG3013858.1"/>
    </source>
</evidence>
<sequence length="293" mass="31981">MNTAAGPAAGSSTTAVFVPPHDRDDQVRMRHAHAAAARTFKVTPTGPDVWGWQGRTLGRRAGQWWLRLVCTPQDKRNLRLWEGTATAHHALPPTVPRPRLHDVLEWSAHGHAYRAELSEYVPLPALQTGGPILTTDPVLPPAWWADLRLALEATSAVQTDRQAVRQRWVDKNLARFLGIPAFQVSAWTTGHGDLHWANLAGPPLVMLDWEGWGLVPVGFDVGLLHAYSLTRPATAARIRHEFAHILDTPAGRSGELVALAQLLQVAGRGGHPGLAPRLVRHAEHLTGTPVPVP</sequence>
<protein>
    <recommendedName>
        <fullName evidence="3">Aminoglycoside phosphotransferase</fullName>
    </recommendedName>
</protein>
<name>A0ABW7B9J6_9ACTN</name>
<comment type="caution">
    <text evidence="1">The sequence shown here is derived from an EMBL/GenBank/DDBJ whole genome shotgun (WGS) entry which is preliminary data.</text>
</comment>